<dbReference type="Pfam" id="PF00620">
    <property type="entry name" value="RhoGAP"/>
    <property type="match status" value="1"/>
</dbReference>
<dbReference type="Proteomes" id="UP000664859">
    <property type="component" value="Unassembled WGS sequence"/>
</dbReference>
<dbReference type="InterPro" id="IPR027267">
    <property type="entry name" value="AH/BAR_dom_sf"/>
</dbReference>
<dbReference type="AlphaFoldDB" id="A0A836CHK5"/>
<dbReference type="GO" id="GO:0007165">
    <property type="term" value="P:signal transduction"/>
    <property type="evidence" value="ECO:0007669"/>
    <property type="project" value="InterPro"/>
</dbReference>
<evidence type="ECO:0000313" key="4">
    <source>
        <dbReference type="EMBL" id="KAG5185829.1"/>
    </source>
</evidence>
<dbReference type="Gene3D" id="1.10.555.10">
    <property type="entry name" value="Rho GTPase activation protein"/>
    <property type="match status" value="1"/>
</dbReference>
<dbReference type="Gene3D" id="1.20.1270.60">
    <property type="entry name" value="Arfaptin homology (AH) domain/BAR domain"/>
    <property type="match status" value="1"/>
</dbReference>
<organism evidence="4 5">
    <name type="scientific">Tribonema minus</name>
    <dbReference type="NCBI Taxonomy" id="303371"/>
    <lineage>
        <taxon>Eukaryota</taxon>
        <taxon>Sar</taxon>
        <taxon>Stramenopiles</taxon>
        <taxon>Ochrophyta</taxon>
        <taxon>PX clade</taxon>
        <taxon>Xanthophyceae</taxon>
        <taxon>Tribonematales</taxon>
        <taxon>Tribonemataceae</taxon>
        <taxon>Tribonema</taxon>
    </lineage>
</organism>
<dbReference type="PROSITE" id="PS50238">
    <property type="entry name" value="RHOGAP"/>
    <property type="match status" value="1"/>
</dbReference>
<evidence type="ECO:0000259" key="3">
    <source>
        <dbReference type="PROSITE" id="PS50238"/>
    </source>
</evidence>
<keyword evidence="1" id="KW-0343">GTPase activation</keyword>
<reference evidence="4" key="1">
    <citation type="submission" date="2021-02" db="EMBL/GenBank/DDBJ databases">
        <title>First Annotated Genome of the Yellow-green Alga Tribonema minus.</title>
        <authorList>
            <person name="Mahan K.M."/>
        </authorList>
    </citation>
    <scope>NUCLEOTIDE SEQUENCE</scope>
    <source>
        <strain evidence="4">UTEX B ZZ1240</strain>
    </source>
</reference>
<dbReference type="InterPro" id="IPR000198">
    <property type="entry name" value="RhoGAP_dom"/>
</dbReference>
<dbReference type="InterPro" id="IPR050729">
    <property type="entry name" value="Rho-GAP"/>
</dbReference>
<dbReference type="GO" id="GO:0005096">
    <property type="term" value="F:GTPase activator activity"/>
    <property type="evidence" value="ECO:0007669"/>
    <property type="project" value="UniProtKB-KW"/>
</dbReference>
<dbReference type="InterPro" id="IPR008936">
    <property type="entry name" value="Rho_GTPase_activation_prot"/>
</dbReference>
<gene>
    <name evidence="4" type="ORF">JKP88DRAFT_268203</name>
</gene>
<comment type="caution">
    <text evidence="4">The sequence shown here is derived from an EMBL/GenBank/DDBJ whole genome shotgun (WGS) entry which is preliminary data.</text>
</comment>
<dbReference type="EMBL" id="JAFCMP010000120">
    <property type="protein sequence ID" value="KAG5185829.1"/>
    <property type="molecule type" value="Genomic_DNA"/>
</dbReference>
<dbReference type="OrthoDB" id="185175at2759"/>
<evidence type="ECO:0000256" key="1">
    <source>
        <dbReference type="ARBA" id="ARBA00022468"/>
    </source>
</evidence>
<dbReference type="PANTHER" id="PTHR23176:SF0">
    <property type="entry name" value="RHO GTPASE ACTIVATING PROTEIN AT 19D, ISOFORM D"/>
    <property type="match status" value="1"/>
</dbReference>
<keyword evidence="5" id="KW-1185">Reference proteome</keyword>
<dbReference type="GO" id="GO:0005737">
    <property type="term" value="C:cytoplasm"/>
    <property type="evidence" value="ECO:0007669"/>
    <property type="project" value="TreeGrafter"/>
</dbReference>
<dbReference type="SUPFAM" id="SSF48350">
    <property type="entry name" value="GTPase activation domain, GAP"/>
    <property type="match status" value="1"/>
</dbReference>
<dbReference type="CDD" id="cd00159">
    <property type="entry name" value="RhoGAP"/>
    <property type="match status" value="1"/>
</dbReference>
<protein>
    <submittedName>
        <fullName evidence="4">Rho GTPase activation protein</fullName>
    </submittedName>
</protein>
<feature type="domain" description="Rho-GAP" evidence="3">
    <location>
        <begin position="355"/>
        <end position="544"/>
    </location>
</feature>
<proteinExistence type="predicted"/>
<dbReference type="SMART" id="SM00324">
    <property type="entry name" value="RhoGAP"/>
    <property type="match status" value="1"/>
</dbReference>
<sequence length="557" mass="57895">MGLANPSNDENSASLEAPLAEFNQTRDNLALMQKQVKAYMVAVEAEFTMAQHLTFLHAPHTGDTAQFVEAALAKNPVHEALMKGMHEWLCAPLQAVLAFCDEVDALTKARAALVLDYDHHKRKLAAIAQRIAAAGGSGGGGGGGAAAAAVRRASTLDADEKDLTARQAKLDATTADLRGATTELLARLAALAQVHCQLHESTIACLAPLAQVHCQLHESVCRGLAACTAYRAAEAAAPLEVGGLLAARDVAECVAAMRACAETDGRAAIPAEQELCVRDALAAAADEARAMQAASATSSPRSATAACSPAAADAWGDSEGGARGFRSGSSVTARRPSETPPPPPPAAARGALFGRSLSTWDAPPAPVRHLVHFLDANALYTRFLFRQPGSAETVAELKRQLDGGGGGGGGALLLLEPGAHDAHDASALLKMFFRELPEPLFPAAQYAAALEAAAAPDAAAFAARARALLARAPPIHEACARLLFALLHRVNLCATDNKMPAENLGIVFAPNLLRSADAGEPCVADLQQCITFVRRMVEGAPEVFTDLWSGYPTGGTC</sequence>
<name>A0A836CHK5_9STRA</name>
<feature type="region of interest" description="Disordered" evidence="2">
    <location>
        <begin position="310"/>
        <end position="350"/>
    </location>
</feature>
<evidence type="ECO:0000313" key="5">
    <source>
        <dbReference type="Proteomes" id="UP000664859"/>
    </source>
</evidence>
<accession>A0A836CHK5</accession>
<dbReference type="PANTHER" id="PTHR23176">
    <property type="entry name" value="RHO/RAC/CDC GTPASE-ACTIVATING PROTEIN"/>
    <property type="match status" value="1"/>
</dbReference>
<evidence type="ECO:0000256" key="2">
    <source>
        <dbReference type="SAM" id="MobiDB-lite"/>
    </source>
</evidence>
<dbReference type="SUPFAM" id="SSF103657">
    <property type="entry name" value="BAR/IMD domain-like"/>
    <property type="match status" value="1"/>
</dbReference>